<keyword evidence="3" id="KW-0808">Transferase</keyword>
<dbReference type="Gene3D" id="1.10.510.10">
    <property type="entry name" value="Transferase(Phosphotransferase) domain 1"/>
    <property type="match status" value="1"/>
</dbReference>
<organism evidence="10 11">
    <name type="scientific">Septoria linicola</name>
    <dbReference type="NCBI Taxonomy" id="215465"/>
    <lineage>
        <taxon>Eukaryota</taxon>
        <taxon>Fungi</taxon>
        <taxon>Dikarya</taxon>
        <taxon>Ascomycota</taxon>
        <taxon>Pezizomycotina</taxon>
        <taxon>Dothideomycetes</taxon>
        <taxon>Dothideomycetidae</taxon>
        <taxon>Mycosphaerellales</taxon>
        <taxon>Mycosphaerellaceae</taxon>
        <taxon>Septoria</taxon>
    </lineage>
</organism>
<dbReference type="PROSITE" id="PS00108">
    <property type="entry name" value="PROTEIN_KINASE_ST"/>
    <property type="match status" value="1"/>
</dbReference>
<dbReference type="GO" id="GO:0005524">
    <property type="term" value="F:ATP binding"/>
    <property type="evidence" value="ECO:0007669"/>
    <property type="project" value="UniProtKB-KW"/>
</dbReference>
<evidence type="ECO:0000313" key="11">
    <source>
        <dbReference type="Proteomes" id="UP001056384"/>
    </source>
</evidence>
<dbReference type="InterPro" id="IPR000719">
    <property type="entry name" value="Prot_kinase_dom"/>
</dbReference>
<dbReference type="SMART" id="SM00220">
    <property type="entry name" value="S_TKc"/>
    <property type="match status" value="1"/>
</dbReference>
<evidence type="ECO:0000256" key="4">
    <source>
        <dbReference type="ARBA" id="ARBA00022741"/>
    </source>
</evidence>
<sequence>MARVITGIRKLGREIVADGRRFWHRFSRKTCSGSREGQPVAYGTCDSEPSSIPNILFASFDGAQAAANISLDLPRSYAASYVSESSTDVLLPPMPDRLPKAYDLVRTLNGKLGHFNTPIHLVRQRNSGKLFIIKQVIDDKAPDWPKEAGLLSELAHPNIIGLESVHIDRNGATPIVNIVLQYCDGGDVQDFLNSQCAVHEKVPLPFVLHFASSMIDALSFVHHGITYDADADQFRRCHQPSMIHRDLKPKNIFLDKSHRAENGLPRVVVADFGLSTIAEENQGTCGTAGYLAPEVTRTILECQRPDLSYALRMAIFHQPIMSTANDWWAFGCCLYQALTGDLYRPGMEARSRILESAAGTHPELYQLINSCLQTDPRARPRGIDIRLHRLSASFKAQLQRWHDRGGRLPEDIWPEAFRFERAEKAGEPGVVCASTSACLLGEASAVAGAFHAHPDMRVDLNMDYVSRL</sequence>
<name>A0A9Q9ALR8_9PEZI</name>
<evidence type="ECO:0000313" key="10">
    <source>
        <dbReference type="EMBL" id="USW51320.1"/>
    </source>
</evidence>
<comment type="catalytic activity">
    <reaction evidence="7">
        <text>L-threonyl-[protein] + ATP = O-phospho-L-threonyl-[protein] + ADP + H(+)</text>
        <dbReference type="Rhea" id="RHEA:46608"/>
        <dbReference type="Rhea" id="RHEA-COMP:11060"/>
        <dbReference type="Rhea" id="RHEA-COMP:11605"/>
        <dbReference type="ChEBI" id="CHEBI:15378"/>
        <dbReference type="ChEBI" id="CHEBI:30013"/>
        <dbReference type="ChEBI" id="CHEBI:30616"/>
        <dbReference type="ChEBI" id="CHEBI:61977"/>
        <dbReference type="ChEBI" id="CHEBI:456216"/>
        <dbReference type="EC" id="2.7.11.1"/>
    </reaction>
</comment>
<dbReference type="Pfam" id="PF00069">
    <property type="entry name" value="Pkinase"/>
    <property type="match status" value="1"/>
</dbReference>
<dbReference type="Proteomes" id="UP001056384">
    <property type="component" value="Chromosome 3"/>
</dbReference>
<dbReference type="GO" id="GO:0005634">
    <property type="term" value="C:nucleus"/>
    <property type="evidence" value="ECO:0007669"/>
    <property type="project" value="TreeGrafter"/>
</dbReference>
<dbReference type="GO" id="GO:0004674">
    <property type="term" value="F:protein serine/threonine kinase activity"/>
    <property type="evidence" value="ECO:0007669"/>
    <property type="project" value="UniProtKB-KW"/>
</dbReference>
<evidence type="ECO:0000256" key="1">
    <source>
        <dbReference type="ARBA" id="ARBA00012513"/>
    </source>
</evidence>
<comment type="catalytic activity">
    <reaction evidence="8">
        <text>L-seryl-[protein] + ATP = O-phospho-L-seryl-[protein] + ADP + H(+)</text>
        <dbReference type="Rhea" id="RHEA:17989"/>
        <dbReference type="Rhea" id="RHEA-COMP:9863"/>
        <dbReference type="Rhea" id="RHEA-COMP:11604"/>
        <dbReference type="ChEBI" id="CHEBI:15378"/>
        <dbReference type="ChEBI" id="CHEBI:29999"/>
        <dbReference type="ChEBI" id="CHEBI:30616"/>
        <dbReference type="ChEBI" id="CHEBI:83421"/>
        <dbReference type="ChEBI" id="CHEBI:456216"/>
        <dbReference type="EC" id="2.7.11.1"/>
    </reaction>
</comment>
<evidence type="ECO:0000256" key="8">
    <source>
        <dbReference type="ARBA" id="ARBA00048679"/>
    </source>
</evidence>
<evidence type="ECO:0000256" key="2">
    <source>
        <dbReference type="ARBA" id="ARBA00022527"/>
    </source>
</evidence>
<evidence type="ECO:0000256" key="5">
    <source>
        <dbReference type="ARBA" id="ARBA00022777"/>
    </source>
</evidence>
<reference evidence="10" key="1">
    <citation type="submission" date="2022-06" db="EMBL/GenBank/DDBJ databases">
        <title>Complete genome sequences of two strains of the flax pathogen Septoria linicola.</title>
        <authorList>
            <person name="Lapalu N."/>
            <person name="Simon A."/>
            <person name="Demenou B."/>
            <person name="Paumier D."/>
            <person name="Guillot M.-P."/>
            <person name="Gout L."/>
            <person name="Valade R."/>
        </authorList>
    </citation>
    <scope>NUCLEOTIDE SEQUENCE</scope>
    <source>
        <strain evidence="10">SE15195</strain>
    </source>
</reference>
<gene>
    <name evidence="10" type="ORF">Slin15195_G046390</name>
</gene>
<dbReference type="EMBL" id="CP099420">
    <property type="protein sequence ID" value="USW51320.1"/>
    <property type="molecule type" value="Genomic_DNA"/>
</dbReference>
<keyword evidence="5 10" id="KW-0418">Kinase</keyword>
<feature type="domain" description="Protein kinase" evidence="9">
    <location>
        <begin position="101"/>
        <end position="391"/>
    </location>
</feature>
<evidence type="ECO:0000256" key="7">
    <source>
        <dbReference type="ARBA" id="ARBA00047899"/>
    </source>
</evidence>
<dbReference type="PANTHER" id="PTHR43671:SF98">
    <property type="entry name" value="SERINE_THREONINE-PROTEIN KINASE NEK11"/>
    <property type="match status" value="1"/>
</dbReference>
<dbReference type="InterPro" id="IPR008271">
    <property type="entry name" value="Ser/Thr_kinase_AS"/>
</dbReference>
<keyword evidence="4" id="KW-0547">Nucleotide-binding</keyword>
<protein>
    <recommendedName>
        <fullName evidence="1">non-specific serine/threonine protein kinase</fullName>
        <ecNumber evidence="1">2.7.11.1</ecNumber>
    </recommendedName>
</protein>
<accession>A0A9Q9ALR8</accession>
<dbReference type="InterPro" id="IPR011009">
    <property type="entry name" value="Kinase-like_dom_sf"/>
</dbReference>
<dbReference type="InterPro" id="IPR050660">
    <property type="entry name" value="NEK_Ser/Thr_kinase"/>
</dbReference>
<dbReference type="SUPFAM" id="SSF56112">
    <property type="entry name" value="Protein kinase-like (PK-like)"/>
    <property type="match status" value="1"/>
</dbReference>
<dbReference type="PROSITE" id="PS50011">
    <property type="entry name" value="PROTEIN_KINASE_DOM"/>
    <property type="match status" value="1"/>
</dbReference>
<dbReference type="AlphaFoldDB" id="A0A9Q9ALR8"/>
<evidence type="ECO:0000256" key="3">
    <source>
        <dbReference type="ARBA" id="ARBA00022679"/>
    </source>
</evidence>
<dbReference type="EC" id="2.7.11.1" evidence="1"/>
<evidence type="ECO:0000256" key="6">
    <source>
        <dbReference type="ARBA" id="ARBA00022840"/>
    </source>
</evidence>
<keyword evidence="11" id="KW-1185">Reference proteome</keyword>
<keyword evidence="6" id="KW-0067">ATP-binding</keyword>
<keyword evidence="2" id="KW-0723">Serine/threonine-protein kinase</keyword>
<dbReference type="PANTHER" id="PTHR43671">
    <property type="entry name" value="SERINE/THREONINE-PROTEIN KINASE NEK"/>
    <property type="match status" value="1"/>
</dbReference>
<evidence type="ECO:0000259" key="9">
    <source>
        <dbReference type="PROSITE" id="PS50011"/>
    </source>
</evidence>
<proteinExistence type="predicted"/>